<feature type="region of interest" description="Disordered" evidence="1">
    <location>
        <begin position="292"/>
        <end position="322"/>
    </location>
</feature>
<dbReference type="AlphaFoldDB" id="A0A1I2CXV7"/>
<dbReference type="InterPro" id="IPR052967">
    <property type="entry name" value="Stress_Response_Assoc"/>
</dbReference>
<organism evidence="3 4">
    <name type="scientific">Spirosoma endophyticum</name>
    <dbReference type="NCBI Taxonomy" id="662367"/>
    <lineage>
        <taxon>Bacteria</taxon>
        <taxon>Pseudomonadati</taxon>
        <taxon>Bacteroidota</taxon>
        <taxon>Cytophagia</taxon>
        <taxon>Cytophagales</taxon>
        <taxon>Cytophagaceae</taxon>
        <taxon>Spirosoma</taxon>
    </lineage>
</organism>
<dbReference type="RefSeq" id="WP_093832598.1">
    <property type="nucleotide sequence ID" value="NZ_FOLQ01000018.1"/>
</dbReference>
<evidence type="ECO:0000259" key="2">
    <source>
        <dbReference type="Pfam" id="PF09557"/>
    </source>
</evidence>
<dbReference type="Proteomes" id="UP000198598">
    <property type="component" value="Unassembled WGS sequence"/>
</dbReference>
<dbReference type="InterPro" id="IPR019060">
    <property type="entry name" value="DUF2382"/>
</dbReference>
<evidence type="ECO:0000256" key="1">
    <source>
        <dbReference type="SAM" id="MobiDB-lite"/>
    </source>
</evidence>
<reference evidence="3 4" key="1">
    <citation type="submission" date="2016-10" db="EMBL/GenBank/DDBJ databases">
        <authorList>
            <person name="de Groot N.N."/>
        </authorList>
    </citation>
    <scope>NUCLEOTIDE SEQUENCE [LARGE SCALE GENOMIC DNA]</scope>
    <source>
        <strain evidence="3 4">DSM 26130</strain>
    </source>
</reference>
<dbReference type="STRING" id="662367.SAMN05216167_11890"/>
<feature type="domain" description="DUF2382" evidence="2">
    <location>
        <begin position="180"/>
        <end position="290"/>
    </location>
</feature>
<dbReference type="PANTHER" id="PTHR38463:SF1">
    <property type="entry name" value="STRESS RESPONSE PROTEIN YSNF"/>
    <property type="match status" value="1"/>
</dbReference>
<feature type="compositionally biased region" description="Low complexity" evidence="1">
    <location>
        <begin position="294"/>
        <end position="307"/>
    </location>
</feature>
<dbReference type="OrthoDB" id="581516at2"/>
<evidence type="ECO:0000313" key="4">
    <source>
        <dbReference type="Proteomes" id="UP000198598"/>
    </source>
</evidence>
<gene>
    <name evidence="3" type="ORF">SAMN05216167_11890</name>
</gene>
<sequence length="322" mass="35072">MAQQTVVGFFDSSTEAQNAVDELVNEGFSRTNIDLSTNNVSDTSSSDAYSTDSTLGIPDRHVNTSGTKTEEVVDDVKDTGDSIGGFFKSLFGADDDDDEYKKHTEVGRRSTIVTVHAQSEDEAKQAADILDDNGAVDVDERATQYGYGSATARPDTITGSGDAYVGTTNPDLTADTDQTIKVIEENLEVGKREVETGGVRIRSRIIERPVEESLRLREERVTVQRTPVNRVATDADLNAFQEGQIELTEHAEVPVVSKTARVVEEISVGKEVNERVETIRDTVRSTNVDVENLGTTGTTTEPAVTTGWRNEEDDLNTTSSNR</sequence>
<dbReference type="Pfam" id="PF09557">
    <property type="entry name" value="DUF2382"/>
    <property type="match status" value="1"/>
</dbReference>
<feature type="compositionally biased region" description="Basic and acidic residues" evidence="1">
    <location>
        <begin position="58"/>
        <end position="69"/>
    </location>
</feature>
<protein>
    <submittedName>
        <fullName evidence="3">Conserved domain-containing protein</fullName>
    </submittedName>
</protein>
<name>A0A1I2CXV7_9BACT</name>
<dbReference type="EMBL" id="FOLQ01000018">
    <property type="protein sequence ID" value="SFE73116.1"/>
    <property type="molecule type" value="Genomic_DNA"/>
</dbReference>
<accession>A0A1I2CXV7</accession>
<keyword evidence="4" id="KW-1185">Reference proteome</keyword>
<evidence type="ECO:0000313" key="3">
    <source>
        <dbReference type="EMBL" id="SFE73116.1"/>
    </source>
</evidence>
<dbReference type="PANTHER" id="PTHR38463">
    <property type="entry name" value="STRESS RESPONSE PROTEIN YSNF"/>
    <property type="match status" value="1"/>
</dbReference>
<proteinExistence type="predicted"/>
<feature type="region of interest" description="Disordered" evidence="1">
    <location>
        <begin position="33"/>
        <end position="69"/>
    </location>
</feature>
<feature type="compositionally biased region" description="Low complexity" evidence="1">
    <location>
        <begin position="36"/>
        <end position="54"/>
    </location>
</feature>